<dbReference type="Proteomes" id="UP000579647">
    <property type="component" value="Unassembled WGS sequence"/>
</dbReference>
<accession>A0A840WE64</accession>
<dbReference type="PANTHER" id="PTHR32507:SF8">
    <property type="entry name" value="CNH1P"/>
    <property type="match status" value="1"/>
</dbReference>
<dbReference type="RefSeq" id="WP_184361962.1">
    <property type="nucleotide sequence ID" value="NZ_BAAAKM010000100.1"/>
</dbReference>
<evidence type="ECO:0000256" key="4">
    <source>
        <dbReference type="ARBA" id="ARBA00022692"/>
    </source>
</evidence>
<evidence type="ECO:0000313" key="12">
    <source>
        <dbReference type="Proteomes" id="UP000579647"/>
    </source>
</evidence>
<feature type="transmembrane region" description="Helical" evidence="9">
    <location>
        <begin position="303"/>
        <end position="326"/>
    </location>
</feature>
<keyword evidence="3" id="KW-0050">Antiport</keyword>
<evidence type="ECO:0000313" key="11">
    <source>
        <dbReference type="EMBL" id="MBB5489626.1"/>
    </source>
</evidence>
<dbReference type="AlphaFoldDB" id="A0A840WE64"/>
<evidence type="ECO:0000256" key="9">
    <source>
        <dbReference type="SAM" id="Phobius"/>
    </source>
</evidence>
<dbReference type="PANTHER" id="PTHR32507">
    <property type="entry name" value="NA(+)/H(+) ANTIPORTER 1"/>
    <property type="match status" value="1"/>
</dbReference>
<keyword evidence="6" id="KW-0406">Ion transport</keyword>
<feature type="transmembrane region" description="Helical" evidence="9">
    <location>
        <begin position="115"/>
        <end position="138"/>
    </location>
</feature>
<feature type="transmembrane region" description="Helical" evidence="9">
    <location>
        <begin position="25"/>
        <end position="47"/>
    </location>
</feature>
<keyword evidence="7 9" id="KW-0472">Membrane</keyword>
<comment type="caution">
    <text evidence="11">The sequence shown here is derived from an EMBL/GenBank/DDBJ whole genome shotgun (WGS) entry which is preliminary data.</text>
</comment>
<dbReference type="Pfam" id="PF00999">
    <property type="entry name" value="Na_H_Exchanger"/>
    <property type="match status" value="1"/>
</dbReference>
<evidence type="ECO:0000259" key="10">
    <source>
        <dbReference type="Pfam" id="PF00999"/>
    </source>
</evidence>
<reference evidence="11 12" key="1">
    <citation type="submission" date="2020-08" db="EMBL/GenBank/DDBJ databases">
        <title>Sequencing the genomes of 1000 actinobacteria strains.</title>
        <authorList>
            <person name="Klenk H.-P."/>
        </authorList>
    </citation>
    <scope>NUCLEOTIDE SEQUENCE [LARGE SCALE GENOMIC DNA]</scope>
    <source>
        <strain evidence="11 12">DSM 44598</strain>
    </source>
</reference>
<feature type="transmembrane region" description="Helical" evidence="9">
    <location>
        <begin position="192"/>
        <end position="210"/>
    </location>
</feature>
<evidence type="ECO:0000256" key="8">
    <source>
        <dbReference type="SAM" id="MobiDB-lite"/>
    </source>
</evidence>
<feature type="transmembrane region" description="Helical" evidence="9">
    <location>
        <begin position="365"/>
        <end position="385"/>
    </location>
</feature>
<keyword evidence="4 9" id="KW-0812">Transmembrane</keyword>
<dbReference type="GO" id="GO:0005886">
    <property type="term" value="C:plasma membrane"/>
    <property type="evidence" value="ECO:0007669"/>
    <property type="project" value="UniProtKB-SubCell"/>
</dbReference>
<feature type="transmembrane region" description="Helical" evidence="9">
    <location>
        <begin position="333"/>
        <end position="353"/>
    </location>
</feature>
<name>A0A840WE64_9ACTN</name>
<evidence type="ECO:0000256" key="6">
    <source>
        <dbReference type="ARBA" id="ARBA00023065"/>
    </source>
</evidence>
<protein>
    <submittedName>
        <fullName evidence="11">NhaP-type Na+/H+ or K+/H+ antiporter</fullName>
    </submittedName>
</protein>
<dbReference type="GO" id="GO:1902600">
    <property type="term" value="P:proton transmembrane transport"/>
    <property type="evidence" value="ECO:0007669"/>
    <property type="project" value="InterPro"/>
</dbReference>
<dbReference type="EMBL" id="JACHDO010000001">
    <property type="protein sequence ID" value="MBB5489626.1"/>
    <property type="molecule type" value="Genomic_DNA"/>
</dbReference>
<feature type="transmembrane region" description="Helical" evidence="9">
    <location>
        <begin position="230"/>
        <end position="257"/>
    </location>
</feature>
<evidence type="ECO:0000256" key="7">
    <source>
        <dbReference type="ARBA" id="ARBA00023136"/>
    </source>
</evidence>
<keyword evidence="5 9" id="KW-1133">Transmembrane helix</keyword>
<gene>
    <name evidence="11" type="ORF">HNR07_000763</name>
</gene>
<evidence type="ECO:0000256" key="3">
    <source>
        <dbReference type="ARBA" id="ARBA00022449"/>
    </source>
</evidence>
<comment type="subcellular location">
    <subcellularLocation>
        <location evidence="1">Cell membrane</location>
        <topology evidence="1">Multi-pass membrane protein</topology>
    </subcellularLocation>
</comment>
<proteinExistence type="predicted"/>
<dbReference type="GO" id="GO:0015297">
    <property type="term" value="F:antiporter activity"/>
    <property type="evidence" value="ECO:0007669"/>
    <property type="project" value="UniProtKB-KW"/>
</dbReference>
<feature type="domain" description="Cation/H+ exchanger transmembrane" evidence="10">
    <location>
        <begin position="9"/>
        <end position="388"/>
    </location>
</feature>
<feature type="compositionally biased region" description="Basic residues" evidence="8">
    <location>
        <begin position="411"/>
        <end position="423"/>
    </location>
</feature>
<feature type="transmembrane region" description="Helical" evidence="9">
    <location>
        <begin position="90"/>
        <end position="109"/>
    </location>
</feature>
<dbReference type="InterPro" id="IPR006153">
    <property type="entry name" value="Cation/H_exchanger_TM"/>
</dbReference>
<evidence type="ECO:0000256" key="2">
    <source>
        <dbReference type="ARBA" id="ARBA00022448"/>
    </source>
</evidence>
<evidence type="ECO:0000256" key="5">
    <source>
        <dbReference type="ARBA" id="ARBA00022989"/>
    </source>
</evidence>
<organism evidence="11 12">
    <name type="scientific">Nocardiopsis metallicus</name>
    <dbReference type="NCBI Taxonomy" id="179819"/>
    <lineage>
        <taxon>Bacteria</taxon>
        <taxon>Bacillati</taxon>
        <taxon>Actinomycetota</taxon>
        <taxon>Actinomycetes</taxon>
        <taxon>Streptosporangiales</taxon>
        <taxon>Nocardiopsidaceae</taxon>
        <taxon>Nocardiopsis</taxon>
    </lineage>
</organism>
<keyword evidence="12" id="KW-1185">Reference proteome</keyword>
<keyword evidence="2" id="KW-0813">Transport</keyword>
<sequence length="423" mass="43701">MTDLLVLAALFLGYALISGRTQGTWLTAPMVFTTAGLALGAGGLGLLTGTVTGEAMRLLTEATLVLVLFTDAVRVDLGALRREFRLPLRLLGVGMPLGIGLGTALAYGVLPGLGIAGAALLAAVLVPTDAALGSAMVADRRLPVRIRQTLNVESGLNDGIALPSVVILSALAVGSGGMSDSASWAGFAAQQIGLGLLVGVAAGGAGGWLLTRVDGAGWVNATHRRLYPLALAVLTYTGAEAVAGNGFLAAFAAGLAFGMSAGDHRHFVHQFAEREGELLSMVTFTLFGALVIGPRLGEVDWHVVAYAVLSLTVVRPFAVALASLGAGLRTETVLFLGWFGPRGLASILFALMVAEQGGGGVSEQVLLVAGVTVLISVYAHGITAAPWTRAFARRAGGYHPSAPEHQDMTEHHHRWHGPRHHPE</sequence>
<evidence type="ECO:0000256" key="1">
    <source>
        <dbReference type="ARBA" id="ARBA00004651"/>
    </source>
</evidence>
<feature type="region of interest" description="Disordered" evidence="8">
    <location>
        <begin position="398"/>
        <end position="423"/>
    </location>
</feature>